<protein>
    <submittedName>
        <fullName evidence="2">Uncharacterized protein</fullName>
    </submittedName>
</protein>
<feature type="compositionally biased region" description="Basic and acidic residues" evidence="1">
    <location>
        <begin position="255"/>
        <end position="270"/>
    </location>
</feature>
<dbReference type="Proteomes" id="UP001215598">
    <property type="component" value="Unassembled WGS sequence"/>
</dbReference>
<feature type="compositionally biased region" description="Basic and acidic residues" evidence="1">
    <location>
        <begin position="158"/>
        <end position="170"/>
    </location>
</feature>
<sequence length="328" mass="35624">MRGRVTQHGPSSNAAAARGSWGGREICADDIEFLAEFNRVSGIELGRKEKCYSDRPVKEGKVGPDLMKKPGWPEKSQGHVKQPATARHGFGKRLHLSTVCPRRRRRDYKPSSRRRAGRETKGGRKQTAPGTNLGPVFGNPICNPNKSDERTLSVLDNGDTRKGSSVDKGDAPMGSTVDKGAARPDKGDVRIGSGVDKGDALMGSTVDKGAARVGSVYRQRQRQRGMIHRQRQRASGAKTGSRPCAVELRTSSQPDKGDVRVDSGPDKGDVRMGSTVNKGGVRDRQRRCTDTVARRQRPRASGVMRSWPVATCGGCDWRRAGRCVTPDA</sequence>
<dbReference type="EMBL" id="JARKIB010000670">
    <property type="protein sequence ID" value="KAJ7694950.1"/>
    <property type="molecule type" value="Genomic_DNA"/>
</dbReference>
<feature type="compositionally biased region" description="Basic and acidic residues" evidence="1">
    <location>
        <begin position="180"/>
        <end position="189"/>
    </location>
</feature>
<feature type="compositionally biased region" description="Basic residues" evidence="1">
    <location>
        <begin position="219"/>
        <end position="232"/>
    </location>
</feature>
<accession>A0AAD7DPB3</accession>
<feature type="compositionally biased region" description="Basic and acidic residues" evidence="1">
    <location>
        <begin position="280"/>
        <end position="293"/>
    </location>
</feature>
<comment type="caution">
    <text evidence="2">The sequence shown here is derived from an EMBL/GenBank/DDBJ whole genome shotgun (WGS) entry which is preliminary data.</text>
</comment>
<dbReference type="AlphaFoldDB" id="A0AAD7DPB3"/>
<evidence type="ECO:0000313" key="3">
    <source>
        <dbReference type="Proteomes" id="UP001215598"/>
    </source>
</evidence>
<feature type="region of interest" description="Disordered" evidence="1">
    <location>
        <begin position="55"/>
        <end position="202"/>
    </location>
</feature>
<organism evidence="2 3">
    <name type="scientific">Mycena metata</name>
    <dbReference type="NCBI Taxonomy" id="1033252"/>
    <lineage>
        <taxon>Eukaryota</taxon>
        <taxon>Fungi</taxon>
        <taxon>Dikarya</taxon>
        <taxon>Basidiomycota</taxon>
        <taxon>Agaricomycotina</taxon>
        <taxon>Agaricomycetes</taxon>
        <taxon>Agaricomycetidae</taxon>
        <taxon>Agaricales</taxon>
        <taxon>Marasmiineae</taxon>
        <taxon>Mycenaceae</taxon>
        <taxon>Mycena</taxon>
    </lineage>
</organism>
<feature type="region of interest" description="Disordered" evidence="1">
    <location>
        <begin position="218"/>
        <end position="303"/>
    </location>
</feature>
<name>A0AAD7DPB3_9AGAR</name>
<evidence type="ECO:0000256" key="1">
    <source>
        <dbReference type="SAM" id="MobiDB-lite"/>
    </source>
</evidence>
<gene>
    <name evidence="2" type="ORF">B0H16DRAFT_1485482</name>
</gene>
<feature type="compositionally biased region" description="Basic and acidic residues" evidence="1">
    <location>
        <begin position="55"/>
        <end position="72"/>
    </location>
</feature>
<evidence type="ECO:0000313" key="2">
    <source>
        <dbReference type="EMBL" id="KAJ7694950.1"/>
    </source>
</evidence>
<keyword evidence="3" id="KW-1185">Reference proteome</keyword>
<proteinExistence type="predicted"/>
<reference evidence="2" key="1">
    <citation type="submission" date="2023-03" db="EMBL/GenBank/DDBJ databases">
        <title>Massive genome expansion in bonnet fungi (Mycena s.s.) driven by repeated elements and novel gene families across ecological guilds.</title>
        <authorList>
            <consortium name="Lawrence Berkeley National Laboratory"/>
            <person name="Harder C.B."/>
            <person name="Miyauchi S."/>
            <person name="Viragh M."/>
            <person name="Kuo A."/>
            <person name="Thoen E."/>
            <person name="Andreopoulos B."/>
            <person name="Lu D."/>
            <person name="Skrede I."/>
            <person name="Drula E."/>
            <person name="Henrissat B."/>
            <person name="Morin E."/>
            <person name="Kohler A."/>
            <person name="Barry K."/>
            <person name="LaButti K."/>
            <person name="Morin E."/>
            <person name="Salamov A."/>
            <person name="Lipzen A."/>
            <person name="Mereny Z."/>
            <person name="Hegedus B."/>
            <person name="Baldrian P."/>
            <person name="Stursova M."/>
            <person name="Weitz H."/>
            <person name="Taylor A."/>
            <person name="Grigoriev I.V."/>
            <person name="Nagy L.G."/>
            <person name="Martin F."/>
            <person name="Kauserud H."/>
        </authorList>
    </citation>
    <scope>NUCLEOTIDE SEQUENCE</scope>
    <source>
        <strain evidence="2">CBHHK182m</strain>
    </source>
</reference>
<feature type="compositionally biased region" description="Basic residues" evidence="1">
    <location>
        <begin position="89"/>
        <end position="116"/>
    </location>
</feature>